<keyword evidence="6" id="KW-0408">Iron</keyword>
<evidence type="ECO:0000256" key="1">
    <source>
        <dbReference type="ARBA" id="ARBA00001961"/>
    </source>
</evidence>
<evidence type="ECO:0000313" key="8">
    <source>
        <dbReference type="EMBL" id="KAB8029207.1"/>
    </source>
</evidence>
<dbReference type="RefSeq" id="WP_161597736.1">
    <property type="nucleotide sequence ID" value="NZ_WFLN01000008.1"/>
</dbReference>
<evidence type="ECO:0000256" key="5">
    <source>
        <dbReference type="ARBA" id="ARBA00023002"/>
    </source>
</evidence>
<gene>
    <name evidence="8" type="ORF">GCL57_11770</name>
</gene>
<dbReference type="InterPro" id="IPR044862">
    <property type="entry name" value="Pro_4_hyd_alph_FE2OG_OXY"/>
</dbReference>
<evidence type="ECO:0000256" key="4">
    <source>
        <dbReference type="ARBA" id="ARBA00022964"/>
    </source>
</evidence>
<dbReference type="GO" id="GO:0031418">
    <property type="term" value="F:L-ascorbic acid binding"/>
    <property type="evidence" value="ECO:0007669"/>
    <property type="project" value="UniProtKB-KW"/>
</dbReference>
<dbReference type="Gene3D" id="2.60.120.620">
    <property type="entry name" value="q2cbj1_9rhob like domain"/>
    <property type="match status" value="1"/>
</dbReference>
<organism evidence="8 9">
    <name type="scientific">Fluviispira multicolorata</name>
    <dbReference type="NCBI Taxonomy" id="2654512"/>
    <lineage>
        <taxon>Bacteria</taxon>
        <taxon>Pseudomonadati</taxon>
        <taxon>Bdellovibrionota</taxon>
        <taxon>Oligoflexia</taxon>
        <taxon>Silvanigrellales</taxon>
        <taxon>Silvanigrellaceae</taxon>
        <taxon>Fluviispira</taxon>
    </lineage>
</organism>
<dbReference type="InterPro" id="IPR005123">
    <property type="entry name" value="Oxoglu/Fe-dep_dioxygenase_dom"/>
</dbReference>
<dbReference type="Pfam" id="PF13640">
    <property type="entry name" value="2OG-FeII_Oxy_3"/>
    <property type="match status" value="1"/>
</dbReference>
<sequence>MDKLNMSPLSSILEGGFKEVAKSIYTAELISKNHCNDLLLEVCDSQLWYQAKIATAKKDNDGLNKIITIVDTNIRNANCIRLADLNLSDIPKSIQCLKHVQRIVGDFASSEFGLIFNEFGDAEVVRYSEGGMFKPHTDAHRENSHRAFTIIVYLNEDFIGGETYFPNLDYKCIPKSGLVLLFLSNELHSSLPIIEGKKNIIVFWGFYPGSIGRKNIKNFP</sequence>
<keyword evidence="3" id="KW-0847">Vitamin C</keyword>
<keyword evidence="9" id="KW-1185">Reference proteome</keyword>
<evidence type="ECO:0000256" key="2">
    <source>
        <dbReference type="ARBA" id="ARBA00022723"/>
    </source>
</evidence>
<accession>A0A833JBD7</accession>
<dbReference type="Proteomes" id="UP000442694">
    <property type="component" value="Unassembled WGS sequence"/>
</dbReference>
<dbReference type="PROSITE" id="PS51471">
    <property type="entry name" value="FE2OG_OXY"/>
    <property type="match status" value="1"/>
</dbReference>
<dbReference type="SMART" id="SM00702">
    <property type="entry name" value="P4Hc"/>
    <property type="match status" value="1"/>
</dbReference>
<comment type="cofactor">
    <cofactor evidence="1">
        <name>L-ascorbate</name>
        <dbReference type="ChEBI" id="CHEBI:38290"/>
    </cofactor>
</comment>
<evidence type="ECO:0000256" key="3">
    <source>
        <dbReference type="ARBA" id="ARBA00022896"/>
    </source>
</evidence>
<evidence type="ECO:0000256" key="6">
    <source>
        <dbReference type="ARBA" id="ARBA00023004"/>
    </source>
</evidence>
<dbReference type="EMBL" id="WFLN01000008">
    <property type="protein sequence ID" value="KAB8029207.1"/>
    <property type="molecule type" value="Genomic_DNA"/>
</dbReference>
<evidence type="ECO:0000259" key="7">
    <source>
        <dbReference type="PROSITE" id="PS51471"/>
    </source>
</evidence>
<dbReference type="PANTHER" id="PTHR10869:SF246">
    <property type="entry name" value="TRANSMEMBRANE PROLYL 4-HYDROXYLASE"/>
    <property type="match status" value="1"/>
</dbReference>
<keyword evidence="2" id="KW-0479">Metal-binding</keyword>
<dbReference type="InterPro" id="IPR045054">
    <property type="entry name" value="P4HA-like"/>
</dbReference>
<evidence type="ECO:0000313" key="9">
    <source>
        <dbReference type="Proteomes" id="UP000442694"/>
    </source>
</evidence>
<feature type="domain" description="Fe2OG dioxygenase" evidence="7">
    <location>
        <begin position="115"/>
        <end position="207"/>
    </location>
</feature>
<name>A0A833JBD7_9BACT</name>
<reference evidence="8 9" key="1">
    <citation type="submission" date="2019-10" db="EMBL/GenBank/DDBJ databases">
        <title>New genus of Silvanigrellaceae.</title>
        <authorList>
            <person name="Pitt A."/>
            <person name="Hahn M.W."/>
        </authorList>
    </citation>
    <scope>NUCLEOTIDE SEQUENCE [LARGE SCALE GENOMIC DNA]</scope>
    <source>
        <strain evidence="8 9">33A1-SZDP</strain>
    </source>
</reference>
<dbReference type="GO" id="GO:0004656">
    <property type="term" value="F:procollagen-proline 4-dioxygenase activity"/>
    <property type="evidence" value="ECO:0007669"/>
    <property type="project" value="TreeGrafter"/>
</dbReference>
<dbReference type="InterPro" id="IPR006620">
    <property type="entry name" value="Pro_4_hyd_alph"/>
</dbReference>
<protein>
    <recommendedName>
        <fullName evidence="7">Fe2OG dioxygenase domain-containing protein</fullName>
    </recommendedName>
</protein>
<comment type="caution">
    <text evidence="8">The sequence shown here is derived from an EMBL/GenBank/DDBJ whole genome shotgun (WGS) entry which is preliminary data.</text>
</comment>
<proteinExistence type="predicted"/>
<dbReference type="PANTHER" id="PTHR10869">
    <property type="entry name" value="PROLYL 4-HYDROXYLASE ALPHA SUBUNIT"/>
    <property type="match status" value="1"/>
</dbReference>
<keyword evidence="5" id="KW-0560">Oxidoreductase</keyword>
<dbReference type="AlphaFoldDB" id="A0A833JBD7"/>
<keyword evidence="4" id="KW-0223">Dioxygenase</keyword>
<dbReference type="GO" id="GO:0005506">
    <property type="term" value="F:iron ion binding"/>
    <property type="evidence" value="ECO:0007669"/>
    <property type="project" value="InterPro"/>
</dbReference>